<dbReference type="Proteomes" id="UP000239899">
    <property type="component" value="Unassembled WGS sequence"/>
</dbReference>
<evidence type="ECO:0000256" key="1">
    <source>
        <dbReference type="ARBA" id="ARBA00010381"/>
    </source>
</evidence>
<dbReference type="PANTHER" id="PTHR12377:SF0">
    <property type="entry name" value="CYTOSOLIC IRON-SULFUR ASSEMBLY COMPONENT 2B"/>
    <property type="match status" value="1"/>
</dbReference>
<proteinExistence type="inferred from homology"/>
<dbReference type="InterPro" id="IPR034904">
    <property type="entry name" value="FSCA_dom_sf"/>
</dbReference>
<organism evidence="7 8">
    <name type="scientific">Chlorella sorokiniana</name>
    <name type="common">Freshwater green alga</name>
    <dbReference type="NCBI Taxonomy" id="3076"/>
    <lineage>
        <taxon>Eukaryota</taxon>
        <taxon>Viridiplantae</taxon>
        <taxon>Chlorophyta</taxon>
        <taxon>core chlorophytes</taxon>
        <taxon>Trebouxiophyceae</taxon>
        <taxon>Chlorellales</taxon>
        <taxon>Chlorellaceae</taxon>
        <taxon>Chlorella clade</taxon>
        <taxon>Chlorella</taxon>
    </lineage>
</organism>
<dbReference type="Gene3D" id="3.30.300.130">
    <property type="entry name" value="Fe-S cluster assembly (FSCA)"/>
    <property type="match status" value="1"/>
</dbReference>
<dbReference type="GO" id="GO:0140535">
    <property type="term" value="C:intracellular protein-containing complex"/>
    <property type="evidence" value="ECO:0007669"/>
    <property type="project" value="UniProtKB-ARBA"/>
</dbReference>
<dbReference type="OrthoDB" id="26371at2759"/>
<name>A0A2P6U4B7_CHLSO</name>
<dbReference type="FunFam" id="1.10.472.80:FF:000001">
    <property type="entry name" value="TBC1 domain family member 22B"/>
    <property type="match status" value="1"/>
</dbReference>
<dbReference type="FunFam" id="1.10.10.750:FF:000009">
    <property type="entry name" value="TBC1 domain family member 22A"/>
    <property type="match status" value="1"/>
</dbReference>
<evidence type="ECO:0000259" key="6">
    <source>
        <dbReference type="PROSITE" id="PS50086"/>
    </source>
</evidence>
<dbReference type="PROSITE" id="PS50086">
    <property type="entry name" value="TBC_RABGAP"/>
    <property type="match status" value="1"/>
</dbReference>
<dbReference type="InterPro" id="IPR035969">
    <property type="entry name" value="Rab-GAP_TBC_sf"/>
</dbReference>
<evidence type="ECO:0000256" key="2">
    <source>
        <dbReference type="ARBA" id="ARBA00022468"/>
    </source>
</evidence>
<accession>A0A2P6U4B7</accession>
<feature type="domain" description="Rab-GAP TBC" evidence="6">
    <location>
        <begin position="491"/>
        <end position="720"/>
    </location>
</feature>
<dbReference type="GO" id="GO:0005096">
    <property type="term" value="F:GTPase activator activity"/>
    <property type="evidence" value="ECO:0007669"/>
    <property type="project" value="UniProtKB-KW"/>
</dbReference>
<dbReference type="Gene3D" id="1.10.8.270">
    <property type="entry name" value="putative rabgap domain of human tbc1 domain family member 14 like domains"/>
    <property type="match status" value="1"/>
</dbReference>
<dbReference type="GO" id="GO:1990229">
    <property type="term" value="C:iron-sulfur cluster assembly complex"/>
    <property type="evidence" value="ECO:0007669"/>
    <property type="project" value="UniProtKB-ARBA"/>
</dbReference>
<dbReference type="STRING" id="3076.A0A2P6U4B7"/>
<dbReference type="GO" id="GO:0051604">
    <property type="term" value="P:protein maturation"/>
    <property type="evidence" value="ECO:0007669"/>
    <property type="project" value="InterPro"/>
</dbReference>
<dbReference type="InterPro" id="IPR000195">
    <property type="entry name" value="Rab-GAP-TBC_dom"/>
</dbReference>
<feature type="region of interest" description="Disordered" evidence="5">
    <location>
        <begin position="394"/>
        <end position="452"/>
    </location>
</feature>
<gene>
    <name evidence="7" type="ORF">C2E21_0050</name>
</gene>
<dbReference type="FunFam" id="1.10.8.270:FF:000004">
    <property type="entry name" value="TBC1 domain family, member 22B"/>
    <property type="match status" value="1"/>
</dbReference>
<dbReference type="Pfam" id="PF00566">
    <property type="entry name" value="RabGAP-TBC"/>
    <property type="match status" value="1"/>
</dbReference>
<dbReference type="Gene3D" id="1.10.10.750">
    <property type="entry name" value="Ypt/Rab-GAP domain of gyp1p, domain 1"/>
    <property type="match status" value="1"/>
</dbReference>
<comment type="caution">
    <text evidence="7">The sequence shown here is derived from an EMBL/GenBank/DDBJ whole genome shotgun (WGS) entry which is preliminary data.</text>
</comment>
<dbReference type="Gene3D" id="1.10.472.80">
    <property type="entry name" value="Ypt/Rab-GAP domain of gyp1p, domain 3"/>
    <property type="match status" value="1"/>
</dbReference>
<evidence type="ECO:0000256" key="5">
    <source>
        <dbReference type="SAM" id="MobiDB-lite"/>
    </source>
</evidence>
<keyword evidence="2" id="KW-0343">GTPase activation</keyword>
<dbReference type="GO" id="GO:0007059">
    <property type="term" value="P:chromosome segregation"/>
    <property type="evidence" value="ECO:0007669"/>
    <property type="project" value="UniProtKB-KW"/>
</dbReference>
<dbReference type="SUPFAM" id="SSF117916">
    <property type="entry name" value="Fe-S cluster assembly (FSCA) domain-like"/>
    <property type="match status" value="1"/>
</dbReference>
<reference evidence="7 8" key="1">
    <citation type="journal article" date="2018" name="Plant J.">
        <title>Genome sequences of Chlorella sorokiniana UTEX 1602 and Micractinium conductrix SAG 241.80: implications to maltose excretion by a green alga.</title>
        <authorList>
            <person name="Arriola M.B."/>
            <person name="Velmurugan N."/>
            <person name="Zhang Y."/>
            <person name="Plunkett M.H."/>
            <person name="Hondzo H."/>
            <person name="Barney B.M."/>
        </authorList>
    </citation>
    <scope>NUCLEOTIDE SEQUENCE [LARGE SCALE GENOMIC DNA]</scope>
    <source>
        <strain evidence="8">UTEX 1602</strain>
    </source>
</reference>
<keyword evidence="4" id="KW-0159">Chromosome partition</keyword>
<dbReference type="Gene3D" id="6.10.250.1280">
    <property type="match status" value="1"/>
</dbReference>
<evidence type="ECO:0000313" key="7">
    <source>
        <dbReference type="EMBL" id="PRW61152.1"/>
    </source>
</evidence>
<dbReference type="EMBL" id="LHPG02000001">
    <property type="protein sequence ID" value="PRW61152.1"/>
    <property type="molecule type" value="Genomic_DNA"/>
</dbReference>
<dbReference type="SUPFAM" id="SSF47923">
    <property type="entry name" value="Ypt/Rab-GAP domain of gyp1p"/>
    <property type="match status" value="2"/>
</dbReference>
<evidence type="ECO:0000256" key="3">
    <source>
        <dbReference type="ARBA" id="ARBA00022553"/>
    </source>
</evidence>
<protein>
    <submittedName>
        <fullName evidence="7">GTPase-activating gyp1</fullName>
    </submittedName>
</protein>
<sequence>MEFGKTQCLETCCWQYEEVEWHYAGEKGRRPKLDDRLSPGDSKTLADVVLHGSYPTPEWMGQPPFTELQEDLLPCLQPGTVIFIEGNTKQQFFEQLHPRIKHPYILISGDGDDSSPGEYRKYVDDPKIIAWWGFNCDFPDIHKVPKFHCYPLGLTQWWDARDAMQRAFDEGVAPLHWEADLDWAAAAASAPKLFLANYEVKNNRAARAAAHSYFCNGLLANYSSCSSSNDQDLPAYFRRVRQHMFNVAPEGAGLDSYRIWETMYLGRYPIVLNSTIDESFAGLPVWVVERWEEVTVDSARTVFQLFSRKHWEWGKLYKGWWQRRIFDLRPSKQKNVRNQMSDGAAGFPGVRSLFGRGGFPGTVKLSRKARGAEGAGQQADDAELQRGVAALAIGERPGSGGRRQMEAVSSSSPPQQQGRSVGASGGSSRSGSSQDEAAPNPGQQQNVQPEREGVQVAMLRSMSNTRIAKFNRLLGEQVVDLDALRELSWSGIPPALRPTCWRLLLGYLPPNRERREQILARKRREYRDMVPDYYDLAASGAEQSGEELGALRQVAVDVPRTAPGVPFFHQPQVQKSLERILYIWGIRHPASGYVQGINDLVTPFMAVFMSEHLEGPMEGWSVHGCGEELLLDVEADCYWCLCKLLDGIQDHYTYAQPGIQRTVFQTQELVRRVEEPVAAHLEKEGLQFIQFAFRWVNCLLLREVPFALAVRLWDTYLAEGSQLKDFLAYTLAAFLLSWSVQLKQLEFQDLIMFLQKPPTSAWGEKDIELVLSRAYMWRASFKGAASHFSAARATGLRRLPPPSPPPAAMELINPAPKLYERKASRRRRAPVGAGEVREPIDALEIFEHVRDIVDPEHPYTLEQLNVVTEEQVEVDDAAGTVQVRFTPTVEHCSMATLIGLCIRVKLLRALPPRYKVDILLTPGSHASEAAVNKQLADKERVAAALENPNLLQMVDRCLRGAL</sequence>
<dbReference type="PANTHER" id="PTHR12377">
    <property type="entry name" value="CYTOSOLIC IRON-SULFUR ASSEMBLY COMPONENT 2B-RELATED"/>
    <property type="match status" value="1"/>
</dbReference>
<dbReference type="SMART" id="SM00164">
    <property type="entry name" value="TBC"/>
    <property type="match status" value="1"/>
</dbReference>
<dbReference type="AlphaFoldDB" id="A0A2P6U4B7"/>
<dbReference type="Pfam" id="PF01883">
    <property type="entry name" value="FeS_assembly_P"/>
    <property type="match status" value="1"/>
</dbReference>
<comment type="similarity">
    <text evidence="1">Belongs to the MIP18 family.</text>
</comment>
<feature type="compositionally biased region" description="Low complexity" evidence="5">
    <location>
        <begin position="409"/>
        <end position="434"/>
    </location>
</feature>
<dbReference type="FunFam" id="3.30.300.130:FF:000005">
    <property type="entry name" value="Mitotic spindle-associated mmxd complex subunit"/>
    <property type="match status" value="1"/>
</dbReference>
<dbReference type="GO" id="GO:0071889">
    <property type="term" value="F:14-3-3 protein binding"/>
    <property type="evidence" value="ECO:0007669"/>
    <property type="project" value="UniProtKB-ARBA"/>
</dbReference>
<dbReference type="InterPro" id="IPR039796">
    <property type="entry name" value="MIP18"/>
</dbReference>
<keyword evidence="8" id="KW-1185">Reference proteome</keyword>
<keyword evidence="3" id="KW-0597">Phosphoprotein</keyword>
<dbReference type="InterPro" id="IPR002744">
    <property type="entry name" value="MIP18-like"/>
</dbReference>
<evidence type="ECO:0000256" key="4">
    <source>
        <dbReference type="ARBA" id="ARBA00022829"/>
    </source>
</evidence>
<evidence type="ECO:0000313" key="8">
    <source>
        <dbReference type="Proteomes" id="UP000239899"/>
    </source>
</evidence>